<sequence>MINIISYSDIGLQSTSIEEISNSYPRLFIITLERNGNQLSEIKKTTISEMNKTLINQKGIKIFLIQKQELNQYSLYSIFKLENSYLDLINFITNLIMSRTDGFNFTITQSGIQSFQKLNRKICIENNDISLSQLISDYLKKINLDDISQKDCQNLLLFEYEIDSFQSFDFHSFIKGSLQTVKKMIQIIIQIVQSLEQLNQSEMHSQFEQELYNFLQELINL</sequence>
<accession>A0A8S1L7B3</accession>
<organism evidence="1 2">
    <name type="scientific">Paramecium primaurelia</name>
    <dbReference type="NCBI Taxonomy" id="5886"/>
    <lineage>
        <taxon>Eukaryota</taxon>
        <taxon>Sar</taxon>
        <taxon>Alveolata</taxon>
        <taxon>Ciliophora</taxon>
        <taxon>Intramacronucleata</taxon>
        <taxon>Oligohymenophorea</taxon>
        <taxon>Peniculida</taxon>
        <taxon>Parameciidae</taxon>
        <taxon>Paramecium</taxon>
    </lineage>
</organism>
<dbReference type="Proteomes" id="UP000688137">
    <property type="component" value="Unassembled WGS sequence"/>
</dbReference>
<dbReference type="OMA" id="SEQDCET"/>
<dbReference type="EMBL" id="CAJJDM010000030">
    <property type="protein sequence ID" value="CAD8061433.1"/>
    <property type="molecule type" value="Genomic_DNA"/>
</dbReference>
<evidence type="ECO:0000313" key="2">
    <source>
        <dbReference type="Proteomes" id="UP000688137"/>
    </source>
</evidence>
<proteinExistence type="predicted"/>
<protein>
    <submittedName>
        <fullName evidence="1">Uncharacterized protein</fullName>
    </submittedName>
</protein>
<keyword evidence="2" id="KW-1185">Reference proteome</keyword>
<name>A0A8S1L7B3_PARPR</name>
<evidence type="ECO:0000313" key="1">
    <source>
        <dbReference type="EMBL" id="CAD8061433.1"/>
    </source>
</evidence>
<reference evidence="1" key="1">
    <citation type="submission" date="2021-01" db="EMBL/GenBank/DDBJ databases">
        <authorList>
            <consortium name="Genoscope - CEA"/>
            <person name="William W."/>
        </authorList>
    </citation>
    <scope>NUCLEOTIDE SEQUENCE</scope>
</reference>
<comment type="caution">
    <text evidence="1">The sequence shown here is derived from an EMBL/GenBank/DDBJ whole genome shotgun (WGS) entry which is preliminary data.</text>
</comment>
<gene>
    <name evidence="1" type="ORF">PPRIM_AZ9-3.1.T0310309</name>
</gene>
<dbReference type="AlphaFoldDB" id="A0A8S1L7B3"/>